<keyword evidence="3" id="KW-0560">Oxidoreductase</keyword>
<dbReference type="PANTHER" id="PTHR43490:SF99">
    <property type="entry name" value="SHORT-CHAIN DEHYDROGENASE_REDUCTASE"/>
    <property type="match status" value="1"/>
</dbReference>
<dbReference type="PRINTS" id="PR00081">
    <property type="entry name" value="GDHRDH"/>
</dbReference>
<accession>A0A4V3GFD8</accession>
<keyword evidence="6" id="KW-1185">Reference proteome</keyword>
<dbReference type="RefSeq" id="WP_238160562.1">
    <property type="nucleotide sequence ID" value="NZ_SODP01000003.1"/>
</dbReference>
<dbReference type="InterPro" id="IPR036291">
    <property type="entry name" value="NAD(P)-bd_dom_sf"/>
</dbReference>
<reference evidence="5 6" key="1">
    <citation type="submission" date="2019-03" db="EMBL/GenBank/DDBJ databases">
        <title>Genomic Encyclopedia of Type Strains, Phase III (KMG-III): the genomes of soil and plant-associated and newly described type strains.</title>
        <authorList>
            <person name="Whitman W."/>
        </authorList>
    </citation>
    <scope>NUCLEOTIDE SEQUENCE [LARGE SCALE GENOMIC DNA]</scope>
    <source>
        <strain evidence="5 6">VKM Ac-2573</strain>
    </source>
</reference>
<dbReference type="CDD" id="cd05324">
    <property type="entry name" value="carb_red_PTCR-like_SDR_c"/>
    <property type="match status" value="1"/>
</dbReference>
<keyword evidence="2" id="KW-0521">NADP</keyword>
<dbReference type="Gene3D" id="3.40.50.720">
    <property type="entry name" value="NAD(P)-binding Rossmann-like Domain"/>
    <property type="match status" value="1"/>
</dbReference>
<dbReference type="EMBL" id="SODP01000003">
    <property type="protein sequence ID" value="TDW66389.1"/>
    <property type="molecule type" value="Genomic_DNA"/>
</dbReference>
<evidence type="ECO:0000256" key="2">
    <source>
        <dbReference type="ARBA" id="ARBA00022857"/>
    </source>
</evidence>
<dbReference type="InterPro" id="IPR002347">
    <property type="entry name" value="SDR_fam"/>
</dbReference>
<evidence type="ECO:0000313" key="6">
    <source>
        <dbReference type="Proteomes" id="UP000295146"/>
    </source>
</evidence>
<dbReference type="Proteomes" id="UP000295146">
    <property type="component" value="Unassembled WGS sequence"/>
</dbReference>
<dbReference type="Pfam" id="PF00106">
    <property type="entry name" value="adh_short"/>
    <property type="match status" value="1"/>
</dbReference>
<name>A0A4V3GFD8_9ACTN</name>
<protein>
    <submittedName>
        <fullName evidence="5">NAD(P)-dependent dehydrogenase (Short-subunit alcohol dehydrogenase family)</fullName>
    </submittedName>
</protein>
<organism evidence="5 6">
    <name type="scientific">Kribbella pratensis</name>
    <dbReference type="NCBI Taxonomy" id="2512112"/>
    <lineage>
        <taxon>Bacteria</taxon>
        <taxon>Bacillati</taxon>
        <taxon>Actinomycetota</taxon>
        <taxon>Actinomycetes</taxon>
        <taxon>Propionibacteriales</taxon>
        <taxon>Kribbellaceae</taxon>
        <taxon>Kribbella</taxon>
    </lineage>
</organism>
<dbReference type="PRINTS" id="PR00080">
    <property type="entry name" value="SDRFAMILY"/>
</dbReference>
<dbReference type="AlphaFoldDB" id="A0A4V3GFD8"/>
<evidence type="ECO:0000256" key="3">
    <source>
        <dbReference type="ARBA" id="ARBA00023002"/>
    </source>
</evidence>
<dbReference type="SUPFAM" id="SSF51735">
    <property type="entry name" value="NAD(P)-binding Rossmann-fold domains"/>
    <property type="match status" value="1"/>
</dbReference>
<dbReference type="PANTHER" id="PTHR43490">
    <property type="entry name" value="(+)-NEOMENTHOL DEHYDROGENASE"/>
    <property type="match status" value="1"/>
</dbReference>
<evidence type="ECO:0000256" key="1">
    <source>
        <dbReference type="ARBA" id="ARBA00006484"/>
    </source>
</evidence>
<comment type="caution">
    <text evidence="5">The sequence shown here is derived from an EMBL/GenBank/DDBJ whole genome shotgun (WGS) entry which is preliminary data.</text>
</comment>
<proteinExistence type="inferred from homology"/>
<evidence type="ECO:0000256" key="4">
    <source>
        <dbReference type="RuleBase" id="RU000363"/>
    </source>
</evidence>
<sequence>MTESGKVALVTGGNKGIGFEVARQLAQLDHQVVLGSRDEDRGRIAAEKLRSDGARTSYVVLDVSDLDSVAVAIRLIDQKYGRLDVLVNNAGVALPEGRPSEVPVDVLRRVYETNVFGLVATTQAALPLLRRAEAGRIVNLSSGAGSLALVSAPDWRPEWNGLAYNRSKSAVNAVTVAFASELRETPIKVNAVNPGFTKTDMSPGADRSAAQAAAVVVRYATLPTDGPTAGFYDENGPIAW</sequence>
<dbReference type="GO" id="GO:0016616">
    <property type="term" value="F:oxidoreductase activity, acting on the CH-OH group of donors, NAD or NADP as acceptor"/>
    <property type="evidence" value="ECO:0007669"/>
    <property type="project" value="InterPro"/>
</dbReference>
<dbReference type="InterPro" id="IPR045313">
    <property type="entry name" value="CBR1-like"/>
</dbReference>
<evidence type="ECO:0000313" key="5">
    <source>
        <dbReference type="EMBL" id="TDW66389.1"/>
    </source>
</evidence>
<comment type="similarity">
    <text evidence="1 4">Belongs to the short-chain dehydrogenases/reductases (SDR) family.</text>
</comment>
<gene>
    <name evidence="5" type="ORF">EV653_6417</name>
</gene>